<evidence type="ECO:0000256" key="3">
    <source>
        <dbReference type="ARBA" id="ARBA00022801"/>
    </source>
</evidence>
<dbReference type="eggNOG" id="COG1164">
    <property type="taxonomic scope" value="Bacteria"/>
</dbReference>
<dbReference type="PANTHER" id="PTHR34217">
    <property type="entry name" value="METAL-DEPENDENT CARBOXYPEPTIDASE"/>
    <property type="match status" value="1"/>
</dbReference>
<comment type="cofactor">
    <cofactor evidence="6">
        <name>Zn(2+)</name>
        <dbReference type="ChEBI" id="CHEBI:29105"/>
    </cofactor>
    <text evidence="6">Binds 1 zinc ion.</text>
</comment>
<evidence type="ECO:0000256" key="7">
    <source>
        <dbReference type="SAM" id="MobiDB-lite"/>
    </source>
</evidence>
<organism evidence="9 10">
    <name type="scientific">Salinispira pacifica</name>
    <dbReference type="NCBI Taxonomy" id="1307761"/>
    <lineage>
        <taxon>Bacteria</taxon>
        <taxon>Pseudomonadati</taxon>
        <taxon>Spirochaetota</taxon>
        <taxon>Spirochaetia</taxon>
        <taxon>Spirochaetales</taxon>
        <taxon>Spirochaetaceae</taxon>
        <taxon>Salinispira</taxon>
    </lineage>
</organism>
<dbReference type="CDD" id="cd09607">
    <property type="entry name" value="M3B_PepF"/>
    <property type="match status" value="1"/>
</dbReference>
<dbReference type="HOGENOM" id="CLU_021290_3_1_12"/>
<keyword evidence="2 6" id="KW-0479">Metal-binding</keyword>
<evidence type="ECO:0000259" key="8">
    <source>
        <dbReference type="Pfam" id="PF01432"/>
    </source>
</evidence>
<dbReference type="STRING" id="1307761.L21SP2_0301"/>
<dbReference type="Pfam" id="PF01432">
    <property type="entry name" value="Peptidase_M3"/>
    <property type="match status" value="1"/>
</dbReference>
<dbReference type="InterPro" id="IPR011977">
    <property type="entry name" value="Pept_M3B_clade3"/>
</dbReference>
<dbReference type="PATRIC" id="fig|1307761.3.peg.302"/>
<evidence type="ECO:0000313" key="9">
    <source>
        <dbReference type="EMBL" id="AHC13741.1"/>
    </source>
</evidence>
<dbReference type="NCBIfam" id="TIGR02290">
    <property type="entry name" value="M3_fam_3"/>
    <property type="match status" value="1"/>
</dbReference>
<evidence type="ECO:0000256" key="6">
    <source>
        <dbReference type="RuleBase" id="RU003435"/>
    </source>
</evidence>
<dbReference type="SUPFAM" id="SSF55486">
    <property type="entry name" value="Metalloproteases ('zincins'), catalytic domain"/>
    <property type="match status" value="1"/>
</dbReference>
<keyword evidence="4 6" id="KW-0862">Zinc</keyword>
<dbReference type="InterPro" id="IPR034006">
    <property type="entry name" value="M3B_PepF_2"/>
</dbReference>
<keyword evidence="5 6" id="KW-0482">Metalloprotease</keyword>
<name>V5WEZ4_9SPIO</name>
<feature type="region of interest" description="Disordered" evidence="7">
    <location>
        <begin position="1"/>
        <end position="57"/>
    </location>
</feature>
<evidence type="ECO:0000313" key="10">
    <source>
        <dbReference type="Proteomes" id="UP000018680"/>
    </source>
</evidence>
<feature type="domain" description="Peptidase M3A/M3B catalytic" evidence="8">
    <location>
        <begin position="265"/>
        <end position="640"/>
    </location>
</feature>
<dbReference type="PANTHER" id="PTHR34217:SF1">
    <property type="entry name" value="CARBOXYPEPTIDASE 1"/>
    <property type="match status" value="1"/>
</dbReference>
<sequence>MWMTARTGWGKDRLIRAAANESGSRGTASGEVSPDLPDPSEQGSSERGSQNGSLPRWDFSEISKSIPAQREETGQLIGEIPDILRKGEQLAEETGTQSNSSVVSWLETYLQKVDRIAGLLDEQFSYAYCNYTIATSDSAWIREINRLEEQSMPLSGYSTRFRLIFRDILRNLSLTPDSSGLKKFLAQLPAESIIQRLEYFLQRELEGLEHQMSPELEDLASDLQRSAGDAWGRLQSSMSSEMNCRWNDVTGETKTVVELRNLAFSPSRQVREKAYHLELSLWKRHETAFAAALNGVKGNSISLYNRRNYPDMLDPSLRSSRISRKTLDSLIQAMEDALPMFRRYLKRKASCLGQKTLAFYDLFAPVGEQTEEFSYREAEEFIVDRFNSFSPDLGEFARNAFKNRWIDAQPRSGKVGGAYMTDFPLHDEARILANFDGSFSAVSTLAHELGHAYHSAQLEGLDFINRDYPMTLAETASTFCETIVYHSAIEQARGDGKLALVEGLLMENTQVIVDILSRFRFERSLFQARQNGELSPHELNELMLDAQRETYGDAVDDSLRHPYMWAVKGHYYSTDLAFYNYPYAFGQLFALGLYSQFRENPGEFPETYRNLLRNTGTMSAVDLCRMAGFDIETPDFWKSGLSMLEPYVEWFENAAGNQRSS</sequence>
<dbReference type="InterPro" id="IPR001333">
    <property type="entry name" value="Peptidase_M32_Taq"/>
</dbReference>
<dbReference type="InterPro" id="IPR001567">
    <property type="entry name" value="Pept_M3A_M3B_dom"/>
</dbReference>
<keyword evidence="10" id="KW-1185">Reference proteome</keyword>
<proteinExistence type="inferred from homology"/>
<accession>V5WEZ4</accession>
<dbReference type="AlphaFoldDB" id="V5WEZ4"/>
<keyword evidence="3 6" id="KW-0378">Hydrolase</keyword>
<dbReference type="GO" id="GO:0006508">
    <property type="term" value="P:proteolysis"/>
    <property type="evidence" value="ECO:0007669"/>
    <property type="project" value="UniProtKB-KW"/>
</dbReference>
<feature type="compositionally biased region" description="Polar residues" evidence="7">
    <location>
        <begin position="41"/>
        <end position="53"/>
    </location>
</feature>
<comment type="similarity">
    <text evidence="6">Belongs to the peptidase M3 family.</text>
</comment>
<keyword evidence="1 6" id="KW-0645">Protease</keyword>
<reference evidence="9 10" key="1">
    <citation type="journal article" date="2015" name="Stand. Genomic Sci.">
        <title>Complete genome sequence and description of Salinispira pacifica gen. nov., sp. nov., a novel spirochaete isolated form a hypersaline microbial mat.</title>
        <authorList>
            <person name="Ben Hania W."/>
            <person name="Joseph M."/>
            <person name="Schumann P."/>
            <person name="Bunk B."/>
            <person name="Fiebig A."/>
            <person name="Sproer C."/>
            <person name="Klenk H.P."/>
            <person name="Fardeau M.L."/>
            <person name="Spring S."/>
        </authorList>
    </citation>
    <scope>NUCLEOTIDE SEQUENCE [LARGE SCALE GENOMIC DNA]</scope>
    <source>
        <strain evidence="9 10">L21-RPul-D2</strain>
    </source>
</reference>
<evidence type="ECO:0000256" key="2">
    <source>
        <dbReference type="ARBA" id="ARBA00022723"/>
    </source>
</evidence>
<gene>
    <name evidence="9" type="ORF">L21SP2_0301</name>
</gene>
<dbReference type="Gene3D" id="1.10.1370.30">
    <property type="match status" value="1"/>
</dbReference>
<evidence type="ECO:0000256" key="1">
    <source>
        <dbReference type="ARBA" id="ARBA00022670"/>
    </source>
</evidence>
<dbReference type="GO" id="GO:0004181">
    <property type="term" value="F:metallocarboxypeptidase activity"/>
    <property type="evidence" value="ECO:0007669"/>
    <property type="project" value="InterPro"/>
</dbReference>
<evidence type="ECO:0000256" key="5">
    <source>
        <dbReference type="ARBA" id="ARBA00023049"/>
    </source>
</evidence>
<protein>
    <submittedName>
        <fullName evidence="9">Oligoendopeptidase F</fullName>
    </submittedName>
</protein>
<dbReference type="Proteomes" id="UP000018680">
    <property type="component" value="Chromosome"/>
</dbReference>
<dbReference type="EMBL" id="CP006939">
    <property type="protein sequence ID" value="AHC13741.1"/>
    <property type="molecule type" value="Genomic_DNA"/>
</dbReference>
<dbReference type="GO" id="GO:0004222">
    <property type="term" value="F:metalloendopeptidase activity"/>
    <property type="evidence" value="ECO:0007669"/>
    <property type="project" value="InterPro"/>
</dbReference>
<evidence type="ECO:0000256" key="4">
    <source>
        <dbReference type="ARBA" id="ARBA00022833"/>
    </source>
</evidence>
<dbReference type="KEGG" id="slr:L21SP2_0301"/>
<dbReference type="GO" id="GO:0046872">
    <property type="term" value="F:metal ion binding"/>
    <property type="evidence" value="ECO:0007669"/>
    <property type="project" value="UniProtKB-UniRule"/>
</dbReference>